<evidence type="ECO:0000313" key="2">
    <source>
        <dbReference type="EMBL" id="WZN46324.1"/>
    </source>
</evidence>
<keyword evidence="1" id="KW-0812">Transmembrane</keyword>
<keyword evidence="1" id="KW-1133">Transmembrane helix</keyword>
<reference evidence="2 3" key="1">
    <citation type="submission" date="2024-03" db="EMBL/GenBank/DDBJ databases">
        <title>Chitinophaga caseinilytica sp. nov., a casein hydrolysing bacterium isolated from forest soil.</title>
        <authorList>
            <person name="Lee D.S."/>
            <person name="Han D.M."/>
            <person name="Baek J.H."/>
            <person name="Choi D.G."/>
            <person name="Jeon J.H."/>
            <person name="Jeon C.O."/>
        </authorList>
    </citation>
    <scope>NUCLEOTIDE SEQUENCE [LARGE SCALE GENOMIC DNA]</scope>
    <source>
        <strain evidence="2 3">KACC 19118</strain>
    </source>
</reference>
<feature type="transmembrane region" description="Helical" evidence="1">
    <location>
        <begin position="76"/>
        <end position="96"/>
    </location>
</feature>
<keyword evidence="3" id="KW-1185">Reference proteome</keyword>
<proteinExistence type="predicted"/>
<keyword evidence="1" id="KW-0472">Membrane</keyword>
<evidence type="ECO:0008006" key="4">
    <source>
        <dbReference type="Google" id="ProtNLM"/>
    </source>
</evidence>
<dbReference type="Gene3D" id="2.60.120.1440">
    <property type="match status" value="1"/>
</dbReference>
<evidence type="ECO:0000256" key="1">
    <source>
        <dbReference type="SAM" id="Phobius"/>
    </source>
</evidence>
<gene>
    <name evidence="2" type="ORF">WJU22_25860</name>
</gene>
<sequence length="210" mass="22894">MKMTKGEHLFTLMTMRLSGELTPGEAEELDRLIATDPAVKARWMELCRTFAPSDIANHFERLNEPKLPRRRAPRTLRFVLAAAAAAMVSGLVWWVATPVFRNREIARKNEAPLPGGVVLSTASGQTVNLSHPSSATLSGWQATTSAQTLNITTADDAAGWNRLSVPPGLTYRVILPDGSKIWLNSATSLQFPGTFPPPSAAYASREKPGW</sequence>
<evidence type="ECO:0000313" key="3">
    <source>
        <dbReference type="Proteomes" id="UP001449657"/>
    </source>
</evidence>
<dbReference type="EMBL" id="CP150096">
    <property type="protein sequence ID" value="WZN46324.1"/>
    <property type="molecule type" value="Genomic_DNA"/>
</dbReference>
<accession>A0ABZ2Z734</accession>
<dbReference type="RefSeq" id="WP_341841055.1">
    <property type="nucleotide sequence ID" value="NZ_CP149792.1"/>
</dbReference>
<organism evidence="2 3">
    <name type="scientific">Chitinophaga caseinilytica</name>
    <dbReference type="NCBI Taxonomy" id="2267521"/>
    <lineage>
        <taxon>Bacteria</taxon>
        <taxon>Pseudomonadati</taxon>
        <taxon>Bacteroidota</taxon>
        <taxon>Chitinophagia</taxon>
        <taxon>Chitinophagales</taxon>
        <taxon>Chitinophagaceae</taxon>
        <taxon>Chitinophaga</taxon>
    </lineage>
</organism>
<dbReference type="Proteomes" id="UP001449657">
    <property type="component" value="Chromosome"/>
</dbReference>
<name>A0ABZ2Z734_9BACT</name>
<protein>
    <recommendedName>
        <fullName evidence="4">Anti-sigma factor</fullName>
    </recommendedName>
</protein>